<keyword evidence="8" id="KW-1185">Reference proteome</keyword>
<comment type="similarity">
    <text evidence="1">Belongs to the FMO family.</text>
</comment>
<dbReference type="InterPro" id="IPR036188">
    <property type="entry name" value="FAD/NAD-bd_sf"/>
</dbReference>
<dbReference type="GO" id="GO:0004499">
    <property type="term" value="F:N,N-dimethylaniline monooxygenase activity"/>
    <property type="evidence" value="ECO:0007669"/>
    <property type="project" value="InterPro"/>
</dbReference>
<organism evidence="7 8">
    <name type="scientific">Ceraceosorus bombacis</name>
    <dbReference type="NCBI Taxonomy" id="401625"/>
    <lineage>
        <taxon>Eukaryota</taxon>
        <taxon>Fungi</taxon>
        <taxon>Dikarya</taxon>
        <taxon>Basidiomycota</taxon>
        <taxon>Ustilaginomycotina</taxon>
        <taxon>Exobasidiomycetes</taxon>
        <taxon>Ceraceosorales</taxon>
        <taxon>Ceraceosoraceae</taxon>
        <taxon>Ceraceosorus</taxon>
    </lineage>
</organism>
<dbReference type="PANTHER" id="PTHR23023">
    <property type="entry name" value="DIMETHYLANILINE MONOOXYGENASE"/>
    <property type="match status" value="1"/>
</dbReference>
<accession>A0A0P1BP10</accession>
<keyword evidence="4" id="KW-0521">NADP</keyword>
<keyword evidence="3" id="KW-0274">FAD</keyword>
<evidence type="ECO:0000256" key="2">
    <source>
        <dbReference type="ARBA" id="ARBA00022630"/>
    </source>
</evidence>
<protein>
    <submittedName>
        <fullName evidence="7">Flavin-containing monooxygenase</fullName>
    </submittedName>
</protein>
<evidence type="ECO:0000256" key="6">
    <source>
        <dbReference type="SAM" id="MobiDB-lite"/>
    </source>
</evidence>
<dbReference type="InterPro" id="IPR020946">
    <property type="entry name" value="Flavin_mOase-like"/>
</dbReference>
<name>A0A0P1BP10_9BASI</name>
<reference evidence="7 8" key="1">
    <citation type="submission" date="2014-09" db="EMBL/GenBank/DDBJ databases">
        <authorList>
            <person name="Magalhaes I.L.F."/>
            <person name="Oliveira U."/>
            <person name="Santos F.R."/>
            <person name="Vidigal T.H.D.A."/>
            <person name="Brescovit A.D."/>
            <person name="Santos A.J."/>
        </authorList>
    </citation>
    <scope>NUCLEOTIDE SEQUENCE [LARGE SCALE GENOMIC DNA]</scope>
</reference>
<dbReference type="Gene3D" id="3.50.50.60">
    <property type="entry name" value="FAD/NAD(P)-binding domain"/>
    <property type="match status" value="1"/>
</dbReference>
<dbReference type="PRINTS" id="PR00370">
    <property type="entry name" value="FMOXYGENASE"/>
</dbReference>
<dbReference type="EMBL" id="CCYA01000265">
    <property type="protein sequence ID" value="CEH17494.1"/>
    <property type="molecule type" value="Genomic_DNA"/>
</dbReference>
<dbReference type="InterPro" id="IPR050346">
    <property type="entry name" value="FMO-like"/>
</dbReference>
<dbReference type="InterPro" id="IPR000960">
    <property type="entry name" value="Flavin_mOase"/>
</dbReference>
<evidence type="ECO:0000313" key="7">
    <source>
        <dbReference type="EMBL" id="CEH17494.1"/>
    </source>
</evidence>
<evidence type="ECO:0000313" key="8">
    <source>
        <dbReference type="Proteomes" id="UP000054845"/>
    </source>
</evidence>
<dbReference type="STRING" id="401625.A0A0P1BP10"/>
<dbReference type="OrthoDB" id="2915840at2759"/>
<dbReference type="Proteomes" id="UP000054845">
    <property type="component" value="Unassembled WGS sequence"/>
</dbReference>
<dbReference type="SUPFAM" id="SSF51905">
    <property type="entry name" value="FAD/NAD(P)-binding domain"/>
    <property type="match status" value="1"/>
</dbReference>
<dbReference type="AlphaFoldDB" id="A0A0P1BP10"/>
<feature type="region of interest" description="Disordered" evidence="6">
    <location>
        <begin position="343"/>
        <end position="369"/>
    </location>
</feature>
<keyword evidence="5" id="KW-0560">Oxidoreductase</keyword>
<dbReference type="GO" id="GO:0050661">
    <property type="term" value="F:NADP binding"/>
    <property type="evidence" value="ECO:0007669"/>
    <property type="project" value="InterPro"/>
</dbReference>
<feature type="compositionally biased region" description="Basic and acidic residues" evidence="6">
    <location>
        <begin position="344"/>
        <end position="353"/>
    </location>
</feature>
<proteinExistence type="inferred from homology"/>
<keyword evidence="7" id="KW-0503">Monooxygenase</keyword>
<dbReference type="Pfam" id="PF00743">
    <property type="entry name" value="FMO-like"/>
    <property type="match status" value="1"/>
</dbReference>
<evidence type="ECO:0000256" key="3">
    <source>
        <dbReference type="ARBA" id="ARBA00022827"/>
    </source>
</evidence>
<dbReference type="GO" id="GO:0050660">
    <property type="term" value="F:flavin adenine dinucleotide binding"/>
    <property type="evidence" value="ECO:0007669"/>
    <property type="project" value="InterPro"/>
</dbReference>
<evidence type="ECO:0000256" key="1">
    <source>
        <dbReference type="ARBA" id="ARBA00009183"/>
    </source>
</evidence>
<evidence type="ECO:0000256" key="5">
    <source>
        <dbReference type="ARBA" id="ARBA00023002"/>
    </source>
</evidence>
<evidence type="ECO:0000256" key="4">
    <source>
        <dbReference type="ARBA" id="ARBA00022857"/>
    </source>
</evidence>
<sequence>MKVCIVGSGFSGLSTASVLKYFGHDVTIYEAAASAGGVWSDSRRYPGLTTQNTKDTYALSSLPMPKHYPEWPTGEQVCEYLHAYADQHDLKSRMRLGTRVVETRRIKRSTAELVDRQVEGGLAPVKWQVVDQHGQAEDFDHIVICTGTFDQPHLPNLKGKEEFEANGGQVLHSSQVHDSKTLKGKKVVVLGYGKSSHDLAYAASLAPAASVTLVAKRLLHKLPRKLGGFLPYKYLLLTRLGEALFPYIRITNPLEKALHHGPLRWLREAMLGSISSLVRFQLGLDSLGLVPPTPFEEIACAKISLATPHFFSSVKRGDIDVKAPYRIQRLAKGTITIYPISSERSSKADDSDPTRPVADGVESKASAGASETTLDADVIICGTGWEQNAPTFLPQDVQESLLDDSGNWVLYRRVLPCSPLASGITFNGFSSSLFCPTSSEAVALWIAAYLSQGRRMLPSSNLSREAQLDILRTKAELDLEWLGKRSGGHHARGTNVVPFSLHTIDELLADAGVGLSLWNRLKEWLLPINPSAYKDLAPRLRERLESLQAPQGKKTVQSTSVSLCQNRVQSLIPCIQRG</sequence>
<keyword evidence="2" id="KW-0285">Flavoprotein</keyword>